<keyword evidence="1" id="KW-0472">Membrane</keyword>
<name>A0A166TJH0_9AGAM</name>
<dbReference type="STRING" id="436010.A0A166TJH0"/>
<organism evidence="2 3">
    <name type="scientific">Athelia psychrophila</name>
    <dbReference type="NCBI Taxonomy" id="1759441"/>
    <lineage>
        <taxon>Eukaryota</taxon>
        <taxon>Fungi</taxon>
        <taxon>Dikarya</taxon>
        <taxon>Basidiomycota</taxon>
        <taxon>Agaricomycotina</taxon>
        <taxon>Agaricomycetes</taxon>
        <taxon>Agaricomycetidae</taxon>
        <taxon>Atheliales</taxon>
        <taxon>Atheliaceae</taxon>
        <taxon>Athelia</taxon>
    </lineage>
</organism>
<evidence type="ECO:0000313" key="2">
    <source>
        <dbReference type="EMBL" id="KZP30682.1"/>
    </source>
</evidence>
<dbReference type="Proteomes" id="UP000076532">
    <property type="component" value="Unassembled WGS sequence"/>
</dbReference>
<evidence type="ECO:0000313" key="3">
    <source>
        <dbReference type="Proteomes" id="UP000076532"/>
    </source>
</evidence>
<dbReference type="OrthoDB" id="191139at2759"/>
<keyword evidence="1" id="KW-0812">Transmembrane</keyword>
<gene>
    <name evidence="2" type="ORF">FIBSPDRAFT_945616</name>
</gene>
<reference evidence="2 3" key="1">
    <citation type="journal article" date="2016" name="Mol. Biol. Evol.">
        <title>Comparative Genomics of Early-Diverging Mushroom-Forming Fungi Provides Insights into the Origins of Lignocellulose Decay Capabilities.</title>
        <authorList>
            <person name="Nagy L.G."/>
            <person name="Riley R."/>
            <person name="Tritt A."/>
            <person name="Adam C."/>
            <person name="Daum C."/>
            <person name="Floudas D."/>
            <person name="Sun H."/>
            <person name="Yadav J.S."/>
            <person name="Pangilinan J."/>
            <person name="Larsson K.H."/>
            <person name="Matsuura K."/>
            <person name="Barry K."/>
            <person name="Labutti K."/>
            <person name="Kuo R."/>
            <person name="Ohm R.A."/>
            <person name="Bhattacharya S.S."/>
            <person name="Shirouzu T."/>
            <person name="Yoshinaga Y."/>
            <person name="Martin F.M."/>
            <person name="Grigoriev I.V."/>
            <person name="Hibbett D.S."/>
        </authorList>
    </citation>
    <scope>NUCLEOTIDE SEQUENCE [LARGE SCALE GENOMIC DNA]</scope>
    <source>
        <strain evidence="2 3">CBS 109695</strain>
    </source>
</reference>
<keyword evidence="3" id="KW-1185">Reference proteome</keyword>
<dbReference type="AlphaFoldDB" id="A0A166TJH0"/>
<dbReference type="EMBL" id="KV417492">
    <property type="protein sequence ID" value="KZP30682.1"/>
    <property type="molecule type" value="Genomic_DNA"/>
</dbReference>
<protein>
    <submittedName>
        <fullName evidence="2">Uncharacterized protein</fullName>
    </submittedName>
</protein>
<proteinExistence type="predicted"/>
<accession>A0A166TJH0</accession>
<keyword evidence="1" id="KW-1133">Transmembrane helix</keyword>
<feature type="transmembrane region" description="Helical" evidence="1">
    <location>
        <begin position="192"/>
        <end position="212"/>
    </location>
</feature>
<sequence length="225" mass="23522">MSSVSATLLDALQGTLAVSTPPPTPAASSEVLRPGVPPHAPGLPTILIQDHEHVGLLDDDGDEDGADKERTTRAQVDIMSRAAPHAVPSKAAHVLGIERSKDSTPGKTLGRGLGRTWEAAKTWVNPALVGGLIAPMPSSAGALQMFTLGATLVLTPSSLTAKPTVYVCMPAIYMGAVWSTAGHGWYDPDGLMWFLLILVPSGPSALLLLSVAQQEHVTRARSRDS</sequence>
<evidence type="ECO:0000256" key="1">
    <source>
        <dbReference type="SAM" id="Phobius"/>
    </source>
</evidence>
<feature type="transmembrane region" description="Helical" evidence="1">
    <location>
        <begin position="166"/>
        <end position="186"/>
    </location>
</feature>